<dbReference type="AlphaFoldDB" id="A0A166D933"/>
<evidence type="ECO:0000259" key="10">
    <source>
        <dbReference type="Pfam" id="PF25019"/>
    </source>
</evidence>
<evidence type="ECO:0008006" key="14">
    <source>
        <dbReference type="Google" id="ProtNLM"/>
    </source>
</evidence>
<gene>
    <name evidence="11" type="ORF">DCAR_005785</name>
    <name evidence="12" type="ORF">DCAR_0206511</name>
</gene>
<evidence type="ECO:0000256" key="3">
    <source>
        <dbReference type="ARBA" id="ARBA00022737"/>
    </source>
</evidence>
<keyword evidence="6" id="KW-0067">ATP-binding</keyword>
<dbReference type="Gene3D" id="1.10.8.430">
    <property type="entry name" value="Helical domain of apoptotic protease-activating factors"/>
    <property type="match status" value="1"/>
</dbReference>
<dbReference type="Pfam" id="PF18052">
    <property type="entry name" value="Rx_N"/>
    <property type="match status" value="1"/>
</dbReference>
<dbReference type="OMA" id="EMEINRM"/>
<evidence type="ECO:0000259" key="9">
    <source>
        <dbReference type="Pfam" id="PF23559"/>
    </source>
</evidence>
<name>A0A166D933_DAUCS</name>
<evidence type="ECO:0000313" key="13">
    <source>
        <dbReference type="Proteomes" id="UP000077755"/>
    </source>
</evidence>
<dbReference type="EMBL" id="CP093344">
    <property type="protein sequence ID" value="WOG87288.1"/>
    <property type="molecule type" value="Genomic_DNA"/>
</dbReference>
<keyword evidence="13" id="KW-1185">Reference proteome</keyword>
<evidence type="ECO:0000256" key="5">
    <source>
        <dbReference type="ARBA" id="ARBA00022821"/>
    </source>
</evidence>
<sequence length="1016" mass="114734">MSDAIIGDLASGLIRKLVSLATEEIILAWNLLDDLVRLRQRMESIDALLLDAATKKLTMSAVQTWFNQIEAVAHVADVFMDELAYQVTRHKVQHHRVWDFLIPSKKSSLLYRFKVAHKMKSINTSFDNIFTSAGELGLQPVAHLLATMQTRLIRKTPHSEDKSLLVGRDDDISYLVQMVCKNHEVELPVTAVYGMGGQGKTTVARMVYNRDAVINMFPKRMWITVSEDFDFMKILNQMVVSLTSTASVLENTEGLIKELQKNLKGEKFLLVLDDVWNEKPEEWDNLRNSLLEIGGARGSNILITTRSQEVAYAMRCSVSYQVKILSEEDSYELFKRIAFSHGGIVETEAFEELGRRLVKRCGGLPLAIKTLGGLLHSKESEQEWLEIQNSEIWKSKGVLASLRLSYDNLPYSSLKRCFAYCSIIPKDTDICKDELAQIWKALGFLLPARGSTALMEDIGYEYFNILLCNSLLQDVEKDAVGNITSCKMHDLVHDLALDLSKYHSVTVKTGHELNIVSHISQPIYLRLDERISNRNPAILKRNLERVQALYTGARFLGDMLPYLKHLTVLVLNANEITSELPSSLSKMKYLKYLDISCFRGILPSYITDLYNLETLRVWALQVLPKEFCNLINLRHLYIVNPHERCMFIGIENLTCLQTLPHFVVSPDHSCLVKNLGGLNNLRGKLDLYGLDNVEDMVEATQAKLCLKPNLQSLVLEWDTNTSLRVDEEYNDEEVMRGLKPHTNLKELKIEYFKGKQLASWIAMMTNLVKITLRYCSRCEGLPTLGHLPKLREMEINRMKNVKFIGDNSSGGRGSGGTEFTASWGTKTNTTMYPSLTKLRFFDLPELEEWLESVMSTCDEDRSTMLAFPKLEVLEINGCPKLTRIPGSCFPSLKLLFIVDSDSSSMILETISRNVSSLAYLRLENISNGGGGSSSSSSSSKMDSIIDQLLENNFKSLETLKLYDCKGLTSLKLGPAIKELEVSYCHDLTSINLVEDSSVLNYVTIWGCPSLSNWISG</sequence>
<dbReference type="SUPFAM" id="SSF52540">
    <property type="entry name" value="P-loop containing nucleoside triphosphate hydrolases"/>
    <property type="match status" value="1"/>
</dbReference>
<dbReference type="Gramene" id="KZN04948">
    <property type="protein sequence ID" value="KZN04948"/>
    <property type="gene ID" value="DCAR_005785"/>
</dbReference>
<dbReference type="Pfam" id="PF23559">
    <property type="entry name" value="WHD_DRP"/>
    <property type="match status" value="1"/>
</dbReference>
<evidence type="ECO:0000313" key="12">
    <source>
        <dbReference type="EMBL" id="WOG87288.1"/>
    </source>
</evidence>
<feature type="domain" description="Disease resistance protein winged helix" evidence="9">
    <location>
        <begin position="423"/>
        <end position="496"/>
    </location>
</feature>
<dbReference type="GO" id="GO:0043531">
    <property type="term" value="F:ADP binding"/>
    <property type="evidence" value="ECO:0007669"/>
    <property type="project" value="InterPro"/>
</dbReference>
<dbReference type="InterPro" id="IPR042197">
    <property type="entry name" value="Apaf_helical"/>
</dbReference>
<dbReference type="InterPro" id="IPR002182">
    <property type="entry name" value="NB-ARC"/>
</dbReference>
<dbReference type="Gene3D" id="1.20.5.4130">
    <property type="match status" value="1"/>
</dbReference>
<dbReference type="PANTHER" id="PTHR36766:SF70">
    <property type="entry name" value="DISEASE RESISTANCE PROTEIN RGA4"/>
    <property type="match status" value="1"/>
</dbReference>
<dbReference type="InterPro" id="IPR041118">
    <property type="entry name" value="Rx_N"/>
</dbReference>
<dbReference type="Pfam" id="PF00931">
    <property type="entry name" value="NB-ARC"/>
    <property type="match status" value="1"/>
</dbReference>
<dbReference type="OrthoDB" id="1357022at2759"/>
<dbReference type="EMBL" id="LNRQ01000002">
    <property type="protein sequence ID" value="KZN04948.1"/>
    <property type="molecule type" value="Genomic_DNA"/>
</dbReference>
<dbReference type="InterPro" id="IPR027417">
    <property type="entry name" value="P-loop_NTPase"/>
</dbReference>
<dbReference type="GO" id="GO:0006952">
    <property type="term" value="P:defense response"/>
    <property type="evidence" value="ECO:0007669"/>
    <property type="project" value="UniProtKB-KW"/>
</dbReference>
<protein>
    <recommendedName>
        <fullName evidence="14">NB-ARC domain-containing protein</fullName>
    </recommendedName>
</protein>
<dbReference type="Proteomes" id="UP000077755">
    <property type="component" value="Chromosome 2"/>
</dbReference>
<reference evidence="12" key="2">
    <citation type="submission" date="2022-03" db="EMBL/GenBank/DDBJ databases">
        <title>Draft title - Genomic analysis of global carrot germplasm unveils the trajectory of domestication and the origin of high carotenoid orange carrot.</title>
        <authorList>
            <person name="Iorizzo M."/>
            <person name="Ellison S."/>
            <person name="Senalik D."/>
            <person name="Macko-Podgorni A."/>
            <person name="Grzebelus D."/>
            <person name="Bostan H."/>
            <person name="Rolling W."/>
            <person name="Curaba J."/>
            <person name="Simon P."/>
        </authorList>
    </citation>
    <scope>NUCLEOTIDE SEQUENCE</scope>
    <source>
        <tissue evidence="12">Leaf</tissue>
    </source>
</reference>
<dbReference type="InterPro" id="IPR056789">
    <property type="entry name" value="LRR_R13L1-DRL21"/>
</dbReference>
<evidence type="ECO:0000259" key="7">
    <source>
        <dbReference type="Pfam" id="PF00931"/>
    </source>
</evidence>
<evidence type="ECO:0000313" key="11">
    <source>
        <dbReference type="EMBL" id="KZN04948.1"/>
    </source>
</evidence>
<comment type="similarity">
    <text evidence="1">Belongs to the disease resistance NB-LRR family.</text>
</comment>
<dbReference type="PANTHER" id="PTHR36766">
    <property type="entry name" value="PLANT BROAD-SPECTRUM MILDEW RESISTANCE PROTEIN RPW8"/>
    <property type="match status" value="1"/>
</dbReference>
<evidence type="ECO:0000256" key="4">
    <source>
        <dbReference type="ARBA" id="ARBA00022741"/>
    </source>
</evidence>
<evidence type="ECO:0000256" key="6">
    <source>
        <dbReference type="ARBA" id="ARBA00022840"/>
    </source>
</evidence>
<dbReference type="Gene3D" id="1.10.10.10">
    <property type="entry name" value="Winged helix-like DNA-binding domain superfamily/Winged helix DNA-binding domain"/>
    <property type="match status" value="1"/>
</dbReference>
<keyword evidence="2" id="KW-0433">Leucine-rich repeat</keyword>
<keyword evidence="4" id="KW-0547">Nucleotide-binding</keyword>
<dbReference type="GO" id="GO:0051707">
    <property type="term" value="P:response to other organism"/>
    <property type="evidence" value="ECO:0007669"/>
    <property type="project" value="UniProtKB-ARBA"/>
</dbReference>
<dbReference type="Pfam" id="PF25019">
    <property type="entry name" value="LRR_R13L1-DRL21"/>
    <property type="match status" value="1"/>
</dbReference>
<evidence type="ECO:0000259" key="8">
    <source>
        <dbReference type="Pfam" id="PF18052"/>
    </source>
</evidence>
<organism evidence="11">
    <name type="scientific">Daucus carota subsp. sativus</name>
    <name type="common">Carrot</name>
    <dbReference type="NCBI Taxonomy" id="79200"/>
    <lineage>
        <taxon>Eukaryota</taxon>
        <taxon>Viridiplantae</taxon>
        <taxon>Streptophyta</taxon>
        <taxon>Embryophyta</taxon>
        <taxon>Tracheophyta</taxon>
        <taxon>Spermatophyta</taxon>
        <taxon>Magnoliopsida</taxon>
        <taxon>eudicotyledons</taxon>
        <taxon>Gunneridae</taxon>
        <taxon>Pentapetalae</taxon>
        <taxon>asterids</taxon>
        <taxon>campanulids</taxon>
        <taxon>Apiales</taxon>
        <taxon>Apiaceae</taxon>
        <taxon>Apioideae</taxon>
        <taxon>Scandiceae</taxon>
        <taxon>Daucinae</taxon>
        <taxon>Daucus</taxon>
        <taxon>Daucus sect. Daucus</taxon>
    </lineage>
</organism>
<dbReference type="SUPFAM" id="SSF52058">
    <property type="entry name" value="L domain-like"/>
    <property type="match status" value="1"/>
</dbReference>
<dbReference type="InterPro" id="IPR058922">
    <property type="entry name" value="WHD_DRP"/>
</dbReference>
<dbReference type="Gene3D" id="3.80.10.10">
    <property type="entry name" value="Ribonuclease Inhibitor"/>
    <property type="match status" value="2"/>
</dbReference>
<accession>A0A166D933</accession>
<keyword evidence="3" id="KW-0677">Repeat</keyword>
<dbReference type="Gene3D" id="3.40.50.300">
    <property type="entry name" value="P-loop containing nucleotide triphosphate hydrolases"/>
    <property type="match status" value="1"/>
</dbReference>
<evidence type="ECO:0000256" key="1">
    <source>
        <dbReference type="ARBA" id="ARBA00008894"/>
    </source>
</evidence>
<proteinExistence type="inferred from homology"/>
<keyword evidence="5" id="KW-0611">Plant defense</keyword>
<feature type="domain" description="NB-ARC" evidence="7">
    <location>
        <begin position="170"/>
        <end position="340"/>
    </location>
</feature>
<dbReference type="InterPro" id="IPR032675">
    <property type="entry name" value="LRR_dom_sf"/>
</dbReference>
<dbReference type="PRINTS" id="PR00364">
    <property type="entry name" value="DISEASERSIST"/>
</dbReference>
<dbReference type="InterPro" id="IPR036388">
    <property type="entry name" value="WH-like_DNA-bd_sf"/>
</dbReference>
<feature type="domain" description="Disease resistance N-terminal" evidence="8">
    <location>
        <begin position="11"/>
        <end position="97"/>
    </location>
</feature>
<dbReference type="GO" id="GO:0005524">
    <property type="term" value="F:ATP binding"/>
    <property type="evidence" value="ECO:0007669"/>
    <property type="project" value="UniProtKB-KW"/>
</dbReference>
<reference evidence="11" key="1">
    <citation type="journal article" date="2016" name="Nat. Genet.">
        <title>A high-quality carrot genome assembly provides new insights into carotenoid accumulation and asterid genome evolution.</title>
        <authorList>
            <person name="Iorizzo M."/>
            <person name="Ellison S."/>
            <person name="Senalik D."/>
            <person name="Zeng P."/>
            <person name="Satapoomin P."/>
            <person name="Huang J."/>
            <person name="Bowman M."/>
            <person name="Iovene M."/>
            <person name="Sanseverino W."/>
            <person name="Cavagnaro P."/>
            <person name="Yildiz M."/>
            <person name="Macko-Podgorni A."/>
            <person name="Moranska E."/>
            <person name="Grzebelus E."/>
            <person name="Grzebelus D."/>
            <person name="Ashrafi H."/>
            <person name="Zheng Z."/>
            <person name="Cheng S."/>
            <person name="Spooner D."/>
            <person name="Van Deynze A."/>
            <person name="Simon P."/>
        </authorList>
    </citation>
    <scope>NUCLEOTIDE SEQUENCE [LARGE SCALE GENOMIC DNA]</scope>
    <source>
        <tissue evidence="11">Leaf</tissue>
    </source>
</reference>
<dbReference type="KEGG" id="dcr:108210219"/>
<feature type="domain" description="R13L1/DRL21-like LRR repeat region" evidence="10">
    <location>
        <begin position="673"/>
        <end position="798"/>
    </location>
</feature>
<dbReference type="FunFam" id="1.10.10.10:FF:000322">
    <property type="entry name" value="Probable disease resistance protein At1g63360"/>
    <property type="match status" value="1"/>
</dbReference>
<evidence type="ECO:0000256" key="2">
    <source>
        <dbReference type="ARBA" id="ARBA00022614"/>
    </source>
</evidence>